<comment type="caution">
    <text evidence="2">The sequence shown here is derived from an EMBL/GenBank/DDBJ whole genome shotgun (WGS) entry which is preliminary data.</text>
</comment>
<dbReference type="OMA" id="SANWWIR"/>
<keyword evidence="1" id="KW-0812">Transmembrane</keyword>
<dbReference type="AlphaFoldDB" id="A0A8T2UP12"/>
<dbReference type="EMBL" id="CM035411">
    <property type="protein sequence ID" value="KAH7435525.1"/>
    <property type="molecule type" value="Genomic_DNA"/>
</dbReference>
<proteinExistence type="predicted"/>
<keyword evidence="3" id="KW-1185">Reference proteome</keyword>
<dbReference type="EMBL" id="CM035411">
    <property type="protein sequence ID" value="KAH7435523.1"/>
    <property type="molecule type" value="Genomic_DNA"/>
</dbReference>
<reference evidence="2" key="1">
    <citation type="submission" date="2021-08" db="EMBL/GenBank/DDBJ databases">
        <title>WGS assembly of Ceratopteris richardii.</title>
        <authorList>
            <person name="Marchant D.B."/>
            <person name="Chen G."/>
            <person name="Jenkins J."/>
            <person name="Shu S."/>
            <person name="Leebens-Mack J."/>
            <person name="Grimwood J."/>
            <person name="Schmutz J."/>
            <person name="Soltis P."/>
            <person name="Soltis D."/>
            <person name="Chen Z.-H."/>
        </authorList>
    </citation>
    <scope>NUCLEOTIDE SEQUENCE</scope>
    <source>
        <strain evidence="2">Whitten #5841</strain>
        <tissue evidence="2">Leaf</tissue>
    </source>
</reference>
<dbReference type="InterPro" id="IPR044689">
    <property type="entry name" value="CGR2/3"/>
</dbReference>
<gene>
    <name evidence="2" type="ORF">KP509_06G068200</name>
</gene>
<dbReference type="Proteomes" id="UP000825935">
    <property type="component" value="Chromosome 6"/>
</dbReference>
<dbReference type="PANTHER" id="PTHR34208:SF5">
    <property type="entry name" value="OS01G0144000 PROTEIN"/>
    <property type="match status" value="1"/>
</dbReference>
<dbReference type="PANTHER" id="PTHR34208">
    <property type="entry name" value="S-ADENOSYL-L-METHIONINE-DEPENDENT METHYLTRANSFERASE-RELATED"/>
    <property type="match status" value="1"/>
</dbReference>
<name>A0A8T2UP12_CERRI</name>
<evidence type="ECO:0000313" key="2">
    <source>
        <dbReference type="EMBL" id="KAH7435523.1"/>
    </source>
</evidence>
<dbReference type="OrthoDB" id="745247at2759"/>
<keyword evidence="1" id="KW-1133">Transmembrane helix</keyword>
<accession>A0A8T2UP12</accession>
<organism evidence="2 3">
    <name type="scientific">Ceratopteris richardii</name>
    <name type="common">Triangle waterfern</name>
    <dbReference type="NCBI Taxonomy" id="49495"/>
    <lineage>
        <taxon>Eukaryota</taxon>
        <taxon>Viridiplantae</taxon>
        <taxon>Streptophyta</taxon>
        <taxon>Embryophyta</taxon>
        <taxon>Tracheophyta</taxon>
        <taxon>Polypodiopsida</taxon>
        <taxon>Polypodiidae</taxon>
        <taxon>Polypodiales</taxon>
        <taxon>Pteridineae</taxon>
        <taxon>Pteridaceae</taxon>
        <taxon>Parkerioideae</taxon>
        <taxon>Ceratopteris</taxon>
    </lineage>
</organism>
<evidence type="ECO:0000256" key="1">
    <source>
        <dbReference type="SAM" id="Phobius"/>
    </source>
</evidence>
<feature type="transmembrane region" description="Helical" evidence="1">
    <location>
        <begin position="36"/>
        <end position="54"/>
    </location>
</feature>
<protein>
    <submittedName>
        <fullName evidence="2">Uncharacterized protein</fullName>
    </submittedName>
</protein>
<dbReference type="GO" id="GO:0045488">
    <property type="term" value="P:pectin metabolic process"/>
    <property type="evidence" value="ECO:0007669"/>
    <property type="project" value="InterPro"/>
</dbReference>
<dbReference type="GO" id="GO:0008168">
    <property type="term" value="F:methyltransferase activity"/>
    <property type="evidence" value="ECO:0007669"/>
    <property type="project" value="InterPro"/>
</dbReference>
<evidence type="ECO:0000313" key="3">
    <source>
        <dbReference type="Proteomes" id="UP000825935"/>
    </source>
</evidence>
<keyword evidence="1" id="KW-0472">Membrane</keyword>
<sequence>MPRRPANVAPIRLAEAGIKDSFTSVATPSKSKTSPLVSACLVVLGIIILLAYAFSNSSKFEREGSIFGGLSIKFEDETEEFASRPECRTAVCQLLPYLRRIYGESMNHVLHVGPSTCGVVLKLLKEEDLEAWGILPFDPKPPVHSICENLFRKGLIRVADVAYPLSYRSQSFPLVLANDIVDVMTQRQLNITLRELARVSSEYVVLLINTQAIPRLQDVSGDGIKPVKVHKPRNRLWWQQRFPMFGLKENEVATEKFDALVGRGSFESAYHIFHLTPLEVKGSSG</sequence>